<dbReference type="AlphaFoldDB" id="A0A9Q1QLF7"/>
<keyword evidence="2" id="KW-1185">Reference proteome</keyword>
<dbReference type="Proteomes" id="UP001153076">
    <property type="component" value="Unassembled WGS sequence"/>
</dbReference>
<dbReference type="EMBL" id="JAKOGI010000042">
    <property type="protein sequence ID" value="KAJ8447058.1"/>
    <property type="molecule type" value="Genomic_DNA"/>
</dbReference>
<comment type="caution">
    <text evidence="1">The sequence shown here is derived from an EMBL/GenBank/DDBJ whole genome shotgun (WGS) entry which is preliminary data.</text>
</comment>
<sequence length="272" mass="31701">MRPKGLGSCKGEHFERWSQPPLSSVRAPFNRGCCCMVIGFSKPGSGRRRHQRKVQGPVHGKRVRRWSQRVRAQLVRGWPPLLMTTNRDGHVAERNWLLGSWEYLPFSQLSLCPFYKYNFIILYMMFRYPSFKRKWYNGRGGKIKNDWYAYFPFHYGVFSLLQHQGDSRLWSPSSGAGGELYIRLTPLLEDYHVLCPRFSFPEAEGAAANFELPEMVQAIFYAMLLNEVVELGLVHDFIAEGLKSALVGLRWSSFEAWMSRVDHELREAQLWQ</sequence>
<organism evidence="1 2">
    <name type="scientific">Carnegiea gigantea</name>
    <dbReference type="NCBI Taxonomy" id="171969"/>
    <lineage>
        <taxon>Eukaryota</taxon>
        <taxon>Viridiplantae</taxon>
        <taxon>Streptophyta</taxon>
        <taxon>Embryophyta</taxon>
        <taxon>Tracheophyta</taxon>
        <taxon>Spermatophyta</taxon>
        <taxon>Magnoliopsida</taxon>
        <taxon>eudicotyledons</taxon>
        <taxon>Gunneridae</taxon>
        <taxon>Pentapetalae</taxon>
        <taxon>Caryophyllales</taxon>
        <taxon>Cactineae</taxon>
        <taxon>Cactaceae</taxon>
        <taxon>Cactoideae</taxon>
        <taxon>Echinocereeae</taxon>
        <taxon>Carnegiea</taxon>
    </lineage>
</organism>
<proteinExistence type="predicted"/>
<reference evidence="1" key="1">
    <citation type="submission" date="2022-04" db="EMBL/GenBank/DDBJ databases">
        <title>Carnegiea gigantea Genome sequencing and assembly v2.</title>
        <authorList>
            <person name="Copetti D."/>
            <person name="Sanderson M.J."/>
            <person name="Burquez A."/>
            <person name="Wojciechowski M.F."/>
        </authorList>
    </citation>
    <scope>NUCLEOTIDE SEQUENCE</scope>
    <source>
        <strain evidence="1">SGP5-SGP5p</strain>
        <tissue evidence="1">Aerial part</tissue>
    </source>
</reference>
<accession>A0A9Q1QLF7</accession>
<gene>
    <name evidence="1" type="ORF">Cgig2_025435</name>
</gene>
<protein>
    <submittedName>
        <fullName evidence="1">Uncharacterized protein</fullName>
    </submittedName>
</protein>
<evidence type="ECO:0000313" key="2">
    <source>
        <dbReference type="Proteomes" id="UP001153076"/>
    </source>
</evidence>
<evidence type="ECO:0000313" key="1">
    <source>
        <dbReference type="EMBL" id="KAJ8447058.1"/>
    </source>
</evidence>
<name>A0A9Q1QLF7_9CARY</name>